<comment type="similarity">
    <text evidence="1">Belongs to the glycosyl hydrolase 13 family.</text>
</comment>
<dbReference type="CDD" id="cd11326">
    <property type="entry name" value="AmyAc_Glg_debranch"/>
    <property type="match status" value="1"/>
</dbReference>
<evidence type="ECO:0000256" key="3">
    <source>
        <dbReference type="ARBA" id="ARBA00022946"/>
    </source>
</evidence>
<dbReference type="Gene3D" id="3.20.20.80">
    <property type="entry name" value="Glycosidases"/>
    <property type="match status" value="1"/>
</dbReference>
<dbReference type="InterPro" id="IPR014756">
    <property type="entry name" value="Ig_E-set"/>
</dbReference>
<reference evidence="6 7" key="1">
    <citation type="submission" date="2019-02" db="EMBL/GenBank/DDBJ databases">
        <title>Deep-cultivation of Planctomycetes and their phenomic and genomic characterization uncovers novel biology.</title>
        <authorList>
            <person name="Wiegand S."/>
            <person name="Jogler M."/>
            <person name="Boedeker C."/>
            <person name="Pinto D."/>
            <person name="Vollmers J."/>
            <person name="Rivas-Marin E."/>
            <person name="Kohn T."/>
            <person name="Peeters S.H."/>
            <person name="Heuer A."/>
            <person name="Rast P."/>
            <person name="Oberbeckmann S."/>
            <person name="Bunk B."/>
            <person name="Jeske O."/>
            <person name="Meyerdierks A."/>
            <person name="Storesund J.E."/>
            <person name="Kallscheuer N."/>
            <person name="Luecker S."/>
            <person name="Lage O.M."/>
            <person name="Pohl T."/>
            <person name="Merkel B.J."/>
            <person name="Hornburger P."/>
            <person name="Mueller R.-W."/>
            <person name="Bruemmer F."/>
            <person name="Labrenz M."/>
            <person name="Spormann A.M."/>
            <person name="Op den Camp H."/>
            <person name="Overmann J."/>
            <person name="Amann R."/>
            <person name="Jetten M.S.M."/>
            <person name="Mascher T."/>
            <person name="Medema M.H."/>
            <person name="Devos D.P."/>
            <person name="Kaster A.-K."/>
            <person name="Ovreas L."/>
            <person name="Rohde M."/>
            <person name="Galperin M.Y."/>
            <person name="Jogler C."/>
        </authorList>
    </citation>
    <scope>NUCLEOTIDE SEQUENCE [LARGE SCALE GENOMIC DNA]</scope>
    <source>
        <strain evidence="6 7">FF011L</strain>
    </source>
</reference>
<dbReference type="InterPro" id="IPR011837">
    <property type="entry name" value="Glycogen_debranch_GlgX"/>
</dbReference>
<evidence type="ECO:0000256" key="1">
    <source>
        <dbReference type="ARBA" id="ARBA00008061"/>
    </source>
</evidence>
<dbReference type="AlphaFoldDB" id="A0A517MHV0"/>
<dbReference type="Gene3D" id="2.60.40.1180">
    <property type="entry name" value="Golgi alpha-mannosidase II"/>
    <property type="match status" value="1"/>
</dbReference>
<dbReference type="EC" id="3.2.1.-" evidence="6"/>
<protein>
    <submittedName>
        <fullName evidence="6">Glycogen debranching enzyme</fullName>
        <ecNumber evidence="6">3.2.1.-</ecNumber>
    </submittedName>
</protein>
<dbReference type="Pfam" id="PF02922">
    <property type="entry name" value="CBM_48"/>
    <property type="match status" value="1"/>
</dbReference>
<dbReference type="OrthoDB" id="226102at2"/>
<dbReference type="InterPro" id="IPR013783">
    <property type="entry name" value="Ig-like_fold"/>
</dbReference>
<dbReference type="InterPro" id="IPR004193">
    <property type="entry name" value="Glyco_hydro_13_N"/>
</dbReference>
<evidence type="ECO:0000259" key="5">
    <source>
        <dbReference type="SMART" id="SM00642"/>
    </source>
</evidence>
<evidence type="ECO:0000256" key="2">
    <source>
        <dbReference type="ARBA" id="ARBA00022801"/>
    </source>
</evidence>
<dbReference type="InterPro" id="IPR006047">
    <property type="entry name" value="GH13_cat_dom"/>
</dbReference>
<accession>A0A517MHV0</accession>
<dbReference type="InterPro" id="IPR017853">
    <property type="entry name" value="GH"/>
</dbReference>
<proteinExistence type="inferred from homology"/>
<dbReference type="RefSeq" id="WP_145352487.1">
    <property type="nucleotide sequence ID" value="NZ_CP036262.1"/>
</dbReference>
<keyword evidence="3" id="KW-0809">Transit peptide</keyword>
<dbReference type="Gene3D" id="2.60.40.10">
    <property type="entry name" value="Immunoglobulins"/>
    <property type="match status" value="1"/>
</dbReference>
<keyword evidence="4 6" id="KW-0326">Glycosidase</keyword>
<dbReference type="InterPro" id="IPR013780">
    <property type="entry name" value="Glyco_hydro_b"/>
</dbReference>
<evidence type="ECO:0000313" key="6">
    <source>
        <dbReference type="EMBL" id="QDS94458.1"/>
    </source>
</evidence>
<dbReference type="PANTHER" id="PTHR43002">
    <property type="entry name" value="GLYCOGEN DEBRANCHING ENZYME"/>
    <property type="match status" value="1"/>
</dbReference>
<evidence type="ECO:0000256" key="4">
    <source>
        <dbReference type="ARBA" id="ARBA00023295"/>
    </source>
</evidence>
<dbReference type="FunFam" id="3.20.20.80:FF:000054">
    <property type="entry name" value="Glycogen debranching enzyme"/>
    <property type="match status" value="1"/>
</dbReference>
<evidence type="ECO:0000313" key="7">
    <source>
        <dbReference type="Proteomes" id="UP000320672"/>
    </source>
</evidence>
<dbReference type="SUPFAM" id="SSF51011">
    <property type="entry name" value="Glycosyl hydrolase domain"/>
    <property type="match status" value="1"/>
</dbReference>
<dbReference type="NCBIfam" id="TIGR02100">
    <property type="entry name" value="glgX_debranch"/>
    <property type="match status" value="1"/>
</dbReference>
<dbReference type="InterPro" id="IPR048650">
    <property type="entry name" value="ISOA1-3-like_C"/>
</dbReference>
<sequence length="714" mass="80125">MQLPSTTHSAVTPAFALGPSSTPDPVAFKVEAGSPHPLGPTIDDLGVNFSIYSEHATSVELLLFRNHDDRQPCQIIQLDPAVNKSFHLWHAYVCGLKPGFFYAYRVDGPQEVHNGHRFQPSKVLIDPYARGISKAVWNRGDACGDKDNLETSLRCAIVHDNYDWEDDKPLNQPTEELVIYEMHVGGFTKSDSSGVAYPGTFRGVIEKIPYLQELGINAVELLPVFEYDDVEVLRTVDGSPKTNYWGYSTMAFFAPHSSYCESPSTGQHVHEFCDMVKALHKAGISVILDVVFNHTDEGNHMGPTYSFKGIDNSTYYHLVPGQEQYYNDFSGCGNTLRCNHPVGEKFIVDCLEYWVETMHVDGFRFDEASVLTRGEGGVPLEKPPLIWNVELSDKLSQTKMIAEAWDAAGLYQVGYFPGERWAEWNGKFRDDVRDFVKGEPGQLGSIAKRLAGSADLYQSRSHEPVNSVNFINCHDGFTMNDLVSYNGKHNGANGEGNRDGVNDNASWNCGWEGATTDAAVEQLRERQIKNFATILMVSQGVPMFVAGDEHRRTQKGNNNAYCQDNELNWVDWNLLDQEQSMFRFWKRVIAFRKQHQSLHRARYFTGDVNQRGIADIAWHGPEINQPGWHDPCGRALALTLGGFDAEDDLHIMLNMHWEELAFELPCVAGRTWRQAINTALPSPEDICEYGKEVSIANEKTFHVSGRSIAVLVSK</sequence>
<dbReference type="EMBL" id="CP036262">
    <property type="protein sequence ID" value="QDS94458.1"/>
    <property type="molecule type" value="Genomic_DNA"/>
</dbReference>
<gene>
    <name evidence="6" type="primary">glgX_3</name>
    <name evidence="6" type="ORF">FF011L_32370</name>
</gene>
<dbReference type="GO" id="GO:0005980">
    <property type="term" value="P:glycogen catabolic process"/>
    <property type="evidence" value="ECO:0007669"/>
    <property type="project" value="InterPro"/>
</dbReference>
<dbReference type="Pfam" id="PF00128">
    <property type="entry name" value="Alpha-amylase"/>
    <property type="match status" value="1"/>
</dbReference>
<name>A0A517MHV0_9BACT</name>
<dbReference type="SMART" id="SM00642">
    <property type="entry name" value="Aamy"/>
    <property type="match status" value="1"/>
</dbReference>
<dbReference type="Proteomes" id="UP000320672">
    <property type="component" value="Chromosome"/>
</dbReference>
<dbReference type="SUPFAM" id="SSF51445">
    <property type="entry name" value="(Trans)glycosidases"/>
    <property type="match status" value="1"/>
</dbReference>
<dbReference type="SUPFAM" id="SSF81296">
    <property type="entry name" value="E set domains"/>
    <property type="match status" value="1"/>
</dbReference>
<keyword evidence="7" id="KW-1185">Reference proteome</keyword>
<dbReference type="InterPro" id="IPR044505">
    <property type="entry name" value="GlgX_Isoamylase_N_E_set"/>
</dbReference>
<dbReference type="CDD" id="cd02856">
    <property type="entry name" value="E_set_GDE_Isoamylase_N"/>
    <property type="match status" value="1"/>
</dbReference>
<dbReference type="Pfam" id="PF21156">
    <property type="entry name" value="ISOA1-3_C"/>
    <property type="match status" value="1"/>
</dbReference>
<dbReference type="GO" id="GO:0004135">
    <property type="term" value="F:amylo-alpha-1,6-glucosidase activity"/>
    <property type="evidence" value="ECO:0007669"/>
    <property type="project" value="InterPro"/>
</dbReference>
<organism evidence="6 7">
    <name type="scientific">Roseimaritima multifibrata</name>
    <dbReference type="NCBI Taxonomy" id="1930274"/>
    <lineage>
        <taxon>Bacteria</taxon>
        <taxon>Pseudomonadati</taxon>
        <taxon>Planctomycetota</taxon>
        <taxon>Planctomycetia</taxon>
        <taxon>Pirellulales</taxon>
        <taxon>Pirellulaceae</taxon>
        <taxon>Roseimaritima</taxon>
    </lineage>
</organism>
<dbReference type="KEGG" id="rml:FF011L_32370"/>
<keyword evidence="2 6" id="KW-0378">Hydrolase</keyword>
<dbReference type="GO" id="GO:0019156">
    <property type="term" value="F:isoamylase activity"/>
    <property type="evidence" value="ECO:0007669"/>
    <property type="project" value="UniProtKB-ARBA"/>
</dbReference>
<feature type="domain" description="Glycosyl hydrolase family 13 catalytic" evidence="5">
    <location>
        <begin position="181"/>
        <end position="592"/>
    </location>
</feature>